<evidence type="ECO:0000259" key="6">
    <source>
        <dbReference type="Pfam" id="PF03717"/>
    </source>
</evidence>
<evidence type="ECO:0000256" key="2">
    <source>
        <dbReference type="ARBA" id="ARBA00007171"/>
    </source>
</evidence>
<dbReference type="Gene3D" id="3.90.1310.10">
    <property type="entry name" value="Penicillin-binding protein 2a (Domain 2)"/>
    <property type="match status" value="1"/>
</dbReference>
<proteinExistence type="inferred from homology"/>
<evidence type="ECO:0000313" key="8">
    <source>
        <dbReference type="Proteomes" id="UP000216533"/>
    </source>
</evidence>
<keyword evidence="7" id="KW-0131">Cell cycle</keyword>
<dbReference type="GO" id="GO:0005886">
    <property type="term" value="C:plasma membrane"/>
    <property type="evidence" value="ECO:0007669"/>
    <property type="project" value="TreeGrafter"/>
</dbReference>
<comment type="caution">
    <text evidence="7">The sequence shown here is derived from an EMBL/GenBank/DDBJ whole genome shotgun (WGS) entry which is preliminary data.</text>
</comment>
<comment type="subcellular location">
    <subcellularLocation>
        <location evidence="1">Membrane</location>
    </subcellularLocation>
</comment>
<feature type="region of interest" description="Disordered" evidence="4">
    <location>
        <begin position="1"/>
        <end position="89"/>
    </location>
</feature>
<feature type="domain" description="Penicillin-binding protein transpeptidase" evidence="5">
    <location>
        <begin position="333"/>
        <end position="639"/>
    </location>
</feature>
<keyword evidence="7" id="KW-0132">Cell division</keyword>
<dbReference type="InterPro" id="IPR012338">
    <property type="entry name" value="Beta-lactam/transpept-like"/>
</dbReference>
<dbReference type="Proteomes" id="UP000216533">
    <property type="component" value="Unassembled WGS sequence"/>
</dbReference>
<dbReference type="InterPro" id="IPR005311">
    <property type="entry name" value="PBP_dimer"/>
</dbReference>
<gene>
    <name evidence="7" type="ORF">CGZ92_05250</name>
</gene>
<feature type="compositionally biased region" description="Low complexity" evidence="4">
    <location>
        <begin position="1"/>
        <end position="66"/>
    </location>
</feature>
<dbReference type="Gene3D" id="3.30.450.330">
    <property type="match status" value="1"/>
</dbReference>
<dbReference type="EMBL" id="NMVI01000013">
    <property type="protein sequence ID" value="OYN88337.1"/>
    <property type="molecule type" value="Genomic_DNA"/>
</dbReference>
<evidence type="ECO:0000256" key="1">
    <source>
        <dbReference type="ARBA" id="ARBA00004370"/>
    </source>
</evidence>
<evidence type="ECO:0000256" key="3">
    <source>
        <dbReference type="ARBA" id="ARBA00023136"/>
    </source>
</evidence>
<dbReference type="Pfam" id="PF00905">
    <property type="entry name" value="Transpeptidase"/>
    <property type="match status" value="1"/>
</dbReference>
<dbReference type="SUPFAM" id="SSF56519">
    <property type="entry name" value="Penicillin binding protein dimerisation domain"/>
    <property type="match status" value="1"/>
</dbReference>
<dbReference type="InterPro" id="IPR036138">
    <property type="entry name" value="PBP_dimer_sf"/>
</dbReference>
<reference evidence="7 8" key="1">
    <citation type="submission" date="2017-07" db="EMBL/GenBank/DDBJ databases">
        <title>Draft whole genome sequences of clinical Proprionibacteriaceae strains.</title>
        <authorList>
            <person name="Bernier A.-M."/>
            <person name="Bernard K."/>
            <person name="Domingo M.-C."/>
        </authorList>
    </citation>
    <scope>NUCLEOTIDE SEQUENCE [LARGE SCALE GENOMIC DNA]</scope>
    <source>
        <strain evidence="7 8">NML 160184</strain>
    </source>
</reference>
<protein>
    <submittedName>
        <fullName evidence="7">Cell division protein FtsI</fullName>
    </submittedName>
</protein>
<comment type="similarity">
    <text evidence="2">Belongs to the transpeptidase family.</text>
</comment>
<dbReference type="PANTHER" id="PTHR30627:SF1">
    <property type="entry name" value="PEPTIDOGLYCAN D,D-TRANSPEPTIDASE FTSI"/>
    <property type="match status" value="1"/>
</dbReference>
<dbReference type="AlphaFoldDB" id="A0A255E9T8"/>
<name>A0A255E9T8_9ACTN</name>
<dbReference type="Gene3D" id="3.40.710.10">
    <property type="entry name" value="DD-peptidase/beta-lactamase superfamily"/>
    <property type="match status" value="1"/>
</dbReference>
<accession>A0A255E9T8</accession>
<feature type="region of interest" description="Disordered" evidence="4">
    <location>
        <begin position="563"/>
        <end position="584"/>
    </location>
</feature>
<organism evidence="7 8">
    <name type="scientific">Parenemella sanctibonifatiensis</name>
    <dbReference type="NCBI Taxonomy" id="2016505"/>
    <lineage>
        <taxon>Bacteria</taxon>
        <taxon>Bacillati</taxon>
        <taxon>Actinomycetota</taxon>
        <taxon>Actinomycetes</taxon>
        <taxon>Propionibacteriales</taxon>
        <taxon>Propionibacteriaceae</taxon>
        <taxon>Parenemella</taxon>
    </lineage>
</organism>
<dbReference type="PANTHER" id="PTHR30627">
    <property type="entry name" value="PEPTIDOGLYCAN D,D-TRANSPEPTIDASE"/>
    <property type="match status" value="1"/>
</dbReference>
<dbReference type="GO" id="GO:0071555">
    <property type="term" value="P:cell wall organization"/>
    <property type="evidence" value="ECO:0007669"/>
    <property type="project" value="TreeGrafter"/>
</dbReference>
<dbReference type="GO" id="GO:0051301">
    <property type="term" value="P:cell division"/>
    <property type="evidence" value="ECO:0007669"/>
    <property type="project" value="UniProtKB-KW"/>
</dbReference>
<feature type="compositionally biased region" description="Basic residues" evidence="4">
    <location>
        <begin position="74"/>
        <end position="83"/>
    </location>
</feature>
<evidence type="ECO:0000256" key="4">
    <source>
        <dbReference type="SAM" id="MobiDB-lite"/>
    </source>
</evidence>
<evidence type="ECO:0000313" key="7">
    <source>
        <dbReference type="EMBL" id="OYN88337.1"/>
    </source>
</evidence>
<sequence length="661" mass="70687">MMATRGNQQPGQRRPSGQRRTGASSSSRVSSSRVSTGRSSSGRASGMRASARSAAPRSRQSAASRRTPIQPGSLRKKSRRKQGPTRVALGHPARRLQAIMVVLAIAVSVCAGRLVQLQAFDTEAYAASASKQVTRTQTLMPERGQISDRNGQVLAASEPAVAITADPTHTAENAEEIAQIIGRVLGTDPEQYLEPLTRPDTRFAYVARKVPAADYTDIARALAEENIYGIFRESDSIRTYPAGQTGANIIGFVNGEGKGGGGLEYSLNGELTGQPGKEIYEASPQGNRIPLGTNMLQPAQDGTDYQLTIDSELQWTTQQRLQQAVDDSGSQTGTAIVLNIKTGEILAMATYPTFDPSRPGDADADARGNHAVTQVYEPGSTQKLITMAALADQGLLQDQTHVVVPPLLKSGDSNIRDVWGHGEVNMTARGILAMSSNIGTAMLGRQSDPETMQRYLEAFGYGKPTGVGLPGEASGSIPTTESPSYVWDRAFFGQSMSVTAIQQAAAIGTIYNGGQYMPPTIIKSAIGPDGKEIELPVREPRQVISEDAAREVTFMSEAVLTHDGEPTDQTLDGFRAGGKSGTSQRYDPDCGCYNGYTSSWVGVAPLEDPTILTYIVLDQPEGQNSGTVIAAPAWKDIMQYALPRYGVPLSTTAPANRKLYW</sequence>
<keyword evidence="3" id="KW-0472">Membrane</keyword>
<dbReference type="InterPro" id="IPR001460">
    <property type="entry name" value="PCN-bd_Tpept"/>
</dbReference>
<dbReference type="Pfam" id="PF03717">
    <property type="entry name" value="PBP_dimer"/>
    <property type="match status" value="1"/>
</dbReference>
<dbReference type="SUPFAM" id="SSF56601">
    <property type="entry name" value="beta-lactamase/transpeptidase-like"/>
    <property type="match status" value="1"/>
</dbReference>
<evidence type="ECO:0000259" key="5">
    <source>
        <dbReference type="Pfam" id="PF00905"/>
    </source>
</evidence>
<dbReference type="GO" id="GO:0008658">
    <property type="term" value="F:penicillin binding"/>
    <property type="evidence" value="ECO:0007669"/>
    <property type="project" value="InterPro"/>
</dbReference>
<feature type="domain" description="Penicillin-binding protein dimerisation" evidence="6">
    <location>
        <begin position="140"/>
        <end position="289"/>
    </location>
</feature>
<dbReference type="InterPro" id="IPR050515">
    <property type="entry name" value="Beta-lactam/transpept"/>
</dbReference>